<gene>
    <name evidence="2" type="ORF">AB8O55_01650</name>
</gene>
<dbReference type="GO" id="GO:0016746">
    <property type="term" value="F:acyltransferase activity"/>
    <property type="evidence" value="ECO:0007669"/>
    <property type="project" value="UniProtKB-KW"/>
</dbReference>
<dbReference type="Pfam" id="PF13302">
    <property type="entry name" value="Acetyltransf_3"/>
    <property type="match status" value="1"/>
</dbReference>
<dbReference type="RefSeq" id="WP_345361274.1">
    <property type="nucleotide sequence ID" value="NZ_BAABII010000005.1"/>
</dbReference>
<evidence type="ECO:0000259" key="1">
    <source>
        <dbReference type="PROSITE" id="PS51186"/>
    </source>
</evidence>
<keyword evidence="2" id="KW-0808">Transferase</keyword>
<keyword evidence="2" id="KW-0012">Acyltransferase</keyword>
<dbReference type="Gene3D" id="3.40.630.30">
    <property type="match status" value="1"/>
</dbReference>
<dbReference type="InterPro" id="IPR051531">
    <property type="entry name" value="N-acetyltransferase"/>
</dbReference>
<evidence type="ECO:0000313" key="3">
    <source>
        <dbReference type="Proteomes" id="UP001564626"/>
    </source>
</evidence>
<proteinExistence type="predicted"/>
<name>A0ABV4CAV0_9PSEU</name>
<dbReference type="PANTHER" id="PTHR43792:SF1">
    <property type="entry name" value="N-ACETYLTRANSFERASE DOMAIN-CONTAINING PROTEIN"/>
    <property type="match status" value="1"/>
</dbReference>
<dbReference type="InterPro" id="IPR016181">
    <property type="entry name" value="Acyl_CoA_acyltransferase"/>
</dbReference>
<accession>A0ABV4CAV0</accession>
<dbReference type="SUPFAM" id="SSF55729">
    <property type="entry name" value="Acyl-CoA N-acyltransferases (Nat)"/>
    <property type="match status" value="1"/>
</dbReference>
<dbReference type="EC" id="2.3.-.-" evidence="2"/>
<dbReference type="Proteomes" id="UP001564626">
    <property type="component" value="Unassembled WGS sequence"/>
</dbReference>
<evidence type="ECO:0000313" key="2">
    <source>
        <dbReference type="EMBL" id="MEY8038091.1"/>
    </source>
</evidence>
<dbReference type="InterPro" id="IPR000182">
    <property type="entry name" value="GNAT_dom"/>
</dbReference>
<dbReference type="PANTHER" id="PTHR43792">
    <property type="entry name" value="GNAT FAMILY, PUTATIVE (AFU_ORTHOLOGUE AFUA_3G00765)-RELATED-RELATED"/>
    <property type="match status" value="1"/>
</dbReference>
<keyword evidence="3" id="KW-1185">Reference proteome</keyword>
<dbReference type="EMBL" id="JBGEHV010000002">
    <property type="protein sequence ID" value="MEY8038091.1"/>
    <property type="molecule type" value="Genomic_DNA"/>
</dbReference>
<protein>
    <submittedName>
        <fullName evidence="2">GNAT family N-acetyltransferase</fullName>
        <ecNumber evidence="2">2.3.-.-</ecNumber>
    </submittedName>
</protein>
<reference evidence="2 3" key="1">
    <citation type="submission" date="2024-08" db="EMBL/GenBank/DDBJ databases">
        <title>Genome mining of Saccharopolyspora cebuensis PGLac3 from Nigerian medicinal plant.</title>
        <authorList>
            <person name="Ezeobiora C.E."/>
            <person name="Igbokwe N.H."/>
            <person name="Amin D.H."/>
            <person name="Mendie U.E."/>
        </authorList>
    </citation>
    <scope>NUCLEOTIDE SEQUENCE [LARGE SCALE GENOMIC DNA]</scope>
    <source>
        <strain evidence="2 3">PGLac3</strain>
    </source>
</reference>
<organism evidence="2 3">
    <name type="scientific">Saccharopolyspora cebuensis</name>
    <dbReference type="NCBI Taxonomy" id="418759"/>
    <lineage>
        <taxon>Bacteria</taxon>
        <taxon>Bacillati</taxon>
        <taxon>Actinomycetota</taxon>
        <taxon>Actinomycetes</taxon>
        <taxon>Pseudonocardiales</taxon>
        <taxon>Pseudonocardiaceae</taxon>
        <taxon>Saccharopolyspora</taxon>
    </lineage>
</organism>
<sequence length="175" mass="19601">MPLRFPLRSARLHVRPFRPQDRPAIHEVYGDPAVMRYVAWGDPATEDESAAMVHEHIEHQRVHGYACWAVVENATGRLIGDAGFEARAEGAEFGYTLARHRWGRGLATEVGRLCVDAAFRELRLPLLTAVVDPANPASARVLDKLGFRFTGARPEYGRTHHEYLLTGPDHRAARS</sequence>
<feature type="domain" description="N-acetyltransferase" evidence="1">
    <location>
        <begin position="12"/>
        <end position="168"/>
    </location>
</feature>
<comment type="caution">
    <text evidence="2">The sequence shown here is derived from an EMBL/GenBank/DDBJ whole genome shotgun (WGS) entry which is preliminary data.</text>
</comment>
<dbReference type="PROSITE" id="PS51186">
    <property type="entry name" value="GNAT"/>
    <property type="match status" value="1"/>
</dbReference>